<evidence type="ECO:0000313" key="4">
    <source>
        <dbReference type="EMBL" id="MFB9055412.1"/>
    </source>
</evidence>
<evidence type="ECO:0000313" key="5">
    <source>
        <dbReference type="Proteomes" id="UP001589585"/>
    </source>
</evidence>
<dbReference type="EMBL" id="JBHMFC010000006">
    <property type="protein sequence ID" value="MFB9055412.1"/>
    <property type="molecule type" value="Genomic_DNA"/>
</dbReference>
<protein>
    <submittedName>
        <fullName evidence="4">GEVED domain-containing protein</fullName>
    </submittedName>
</protein>
<dbReference type="SMART" id="SM00560">
    <property type="entry name" value="LamGL"/>
    <property type="match status" value="1"/>
</dbReference>
<dbReference type="InterPro" id="IPR026444">
    <property type="entry name" value="Secre_tail"/>
</dbReference>
<keyword evidence="2" id="KW-1015">Disulfide bond</keyword>
<dbReference type="InterPro" id="IPR006558">
    <property type="entry name" value="LamG-like"/>
</dbReference>
<evidence type="ECO:0000256" key="1">
    <source>
        <dbReference type="ARBA" id="ARBA00022729"/>
    </source>
</evidence>
<accession>A0ABV5F7J3</accession>
<reference evidence="4 5" key="1">
    <citation type="submission" date="2024-09" db="EMBL/GenBank/DDBJ databases">
        <authorList>
            <person name="Sun Q."/>
            <person name="Mori K."/>
        </authorList>
    </citation>
    <scope>NUCLEOTIDE SEQUENCE [LARGE SCALE GENOMIC DNA]</scope>
    <source>
        <strain evidence="4 5">CECT 8622</strain>
    </source>
</reference>
<dbReference type="Proteomes" id="UP001589585">
    <property type="component" value="Unassembled WGS sequence"/>
</dbReference>
<name>A0ABV5F7J3_9FLAO</name>
<keyword evidence="1" id="KW-0732">Signal</keyword>
<sequence length="1245" mass="137308">MNVKNIAQYYRVMVIFIFSNLCSASLYGQYCEPLHIQESNIIYISKVRIGNISNKTPGATGRYEYYSALPETKIKIGESIDGVISVTMNGWNEGANTLVVWINFNRSVDNDFEDNGERFLFTFKDDFYQSGLKTVDVPISLPIPNAAHLGVSRMRIGVRSGTGSDFNSCSYKYAGGEVEDYKINLTTEASSVPDPIIGDYQAEYCEPTEINHYGIYYISNVSIGAINKTTLGDTGGYTDYTSTDVTDAAIGEALTGTVSVVVNGDNTTMNKVVVWVNFNESTHDNFKEDTERFVFDAIDVVNTGYNNKKIIHVPINIPIPTTAEVGLSRMRIALRTGSGAYRACFFGHSPGEIEDYSVNLTSGIDSNASSSIVFDGVEDYLETAPFVTDWSAATLMAWVKIESDHTGNLSQIHAIAGQETVKLYIAKNRNPVFSVFTQNSITASSESPEAISVRPSPKITLLNDRWYHLAGVFDSDSKSVKIYLNGELLNTKTNGRLKSGLLTENWDGSSHELSQKYFRVGRDSGSNAGSSYFRGNIDEVRVFNTALTDGQLKHMVYQEIKENEGYVQGALIPKNILDETTGATVSWGNLQAYYPMTNISNSITTDASGNGHNLALRNISAIESQAAPMPYVSASDGEWLNERTWQYGAEWDIIDADANKDWSIVHIKHNITSSHSHTNLGLIIDEDKTFTLNGDHEIKNSGYLELNGTLNLLGDSQLIQTVTSDLVTSGTGKILRRQEGTSNKYRFNYWSSPVGGLGESRLTDNNSASHNINNTPFKLEMLKDGLGVPFQFTSAYHENGKISKFWINTYKNQLSYWGWARHAETEPLSPGMGYTQKGTGSADAEQHYIFEGKPNNGTILIEAVLGASKTDFLLGNPYPSALDVHEFIDDNAAVLKGPLYVWQQWGGDSHNLGAYEGGYAQITKTGAVRACQFVGFYGDVKGTEVGTFTPSRYLAVGQGFMVEVIASGMIVFNNSQRVFSKESDADGSYAKGASFFKSNNIKSKSAELKGDNEQGHMQKIRLEFNSVTGPETRSEVLLGFSDLTTDAFDYGYEAEATELNGSGFSLSLDGRDLSIQAYGPISANKVVPLNFMSSGDYSFEIKISETEYLEGSQEIYLKDNLTGDYFDLTSKNAYRFSSGSGRFNERFELVFQSGSEMLGVYSSKNSECFVYVQNDSHMLFVHQLKTPVSKLSIINMLGQSVQEFRNVSVEDLGQGLQLPHMVTGAYLAHFVTSDNQVITKKLMVH</sequence>
<feature type="domain" description="LamG-like jellyroll fold" evidence="3">
    <location>
        <begin position="391"/>
        <end position="550"/>
    </location>
</feature>
<dbReference type="InterPro" id="IPR045474">
    <property type="entry name" value="GEVED"/>
</dbReference>
<dbReference type="Pfam" id="PF20009">
    <property type="entry name" value="GEVED"/>
    <property type="match status" value="2"/>
</dbReference>
<dbReference type="InterPro" id="IPR013320">
    <property type="entry name" value="ConA-like_dom_sf"/>
</dbReference>
<gene>
    <name evidence="4" type="ORF">ACFFU9_01540</name>
</gene>
<dbReference type="NCBIfam" id="TIGR04183">
    <property type="entry name" value="Por_Secre_tail"/>
    <property type="match status" value="1"/>
</dbReference>
<dbReference type="RefSeq" id="WP_379859596.1">
    <property type="nucleotide sequence ID" value="NZ_JBHMFC010000006.1"/>
</dbReference>
<dbReference type="SUPFAM" id="SSF49899">
    <property type="entry name" value="Concanavalin A-like lectins/glucanases"/>
    <property type="match status" value="1"/>
</dbReference>
<evidence type="ECO:0000256" key="2">
    <source>
        <dbReference type="ARBA" id="ARBA00023157"/>
    </source>
</evidence>
<proteinExistence type="predicted"/>
<dbReference type="Pfam" id="PF13385">
    <property type="entry name" value="Laminin_G_3"/>
    <property type="match status" value="1"/>
</dbReference>
<evidence type="ECO:0000259" key="3">
    <source>
        <dbReference type="SMART" id="SM00560"/>
    </source>
</evidence>
<keyword evidence="5" id="KW-1185">Reference proteome</keyword>
<comment type="caution">
    <text evidence="4">The sequence shown here is derived from an EMBL/GenBank/DDBJ whole genome shotgun (WGS) entry which is preliminary data.</text>
</comment>
<dbReference type="Gene3D" id="2.60.120.200">
    <property type="match status" value="1"/>
</dbReference>
<organism evidence="4 5">
    <name type="scientific">Mariniflexile ostreae</name>
    <dbReference type="NCBI Taxonomy" id="1520892"/>
    <lineage>
        <taxon>Bacteria</taxon>
        <taxon>Pseudomonadati</taxon>
        <taxon>Bacteroidota</taxon>
        <taxon>Flavobacteriia</taxon>
        <taxon>Flavobacteriales</taxon>
        <taxon>Flavobacteriaceae</taxon>
        <taxon>Mariniflexile</taxon>
    </lineage>
</organism>